<protein>
    <submittedName>
        <fullName evidence="2">Uncharacterized protein</fullName>
    </submittedName>
</protein>
<feature type="compositionally biased region" description="Polar residues" evidence="1">
    <location>
        <begin position="8"/>
        <end position="22"/>
    </location>
</feature>
<reference evidence="2" key="1">
    <citation type="journal article" date="2020" name="Stud. Mycol.">
        <title>101 Dothideomycetes genomes: a test case for predicting lifestyles and emergence of pathogens.</title>
        <authorList>
            <person name="Haridas S."/>
            <person name="Albert R."/>
            <person name="Binder M."/>
            <person name="Bloem J."/>
            <person name="Labutti K."/>
            <person name="Salamov A."/>
            <person name="Andreopoulos B."/>
            <person name="Baker S."/>
            <person name="Barry K."/>
            <person name="Bills G."/>
            <person name="Bluhm B."/>
            <person name="Cannon C."/>
            <person name="Castanera R."/>
            <person name="Culley D."/>
            <person name="Daum C."/>
            <person name="Ezra D."/>
            <person name="Gonzalez J."/>
            <person name="Henrissat B."/>
            <person name="Kuo A."/>
            <person name="Liang C."/>
            <person name="Lipzen A."/>
            <person name="Lutzoni F."/>
            <person name="Magnuson J."/>
            <person name="Mondo S."/>
            <person name="Nolan M."/>
            <person name="Ohm R."/>
            <person name="Pangilinan J."/>
            <person name="Park H.-J."/>
            <person name="Ramirez L."/>
            <person name="Alfaro M."/>
            <person name="Sun H."/>
            <person name="Tritt A."/>
            <person name="Yoshinaga Y."/>
            <person name="Zwiers L.-H."/>
            <person name="Turgeon B."/>
            <person name="Goodwin S."/>
            <person name="Spatafora J."/>
            <person name="Crous P."/>
            <person name="Grigoriev I."/>
        </authorList>
    </citation>
    <scope>NUCLEOTIDE SEQUENCE</scope>
    <source>
        <strain evidence="2">CBS 675.92</strain>
    </source>
</reference>
<dbReference type="PANTHER" id="PTHR38790:SF4">
    <property type="entry name" value="2EXR DOMAIN-CONTAINING PROTEIN"/>
    <property type="match status" value="1"/>
</dbReference>
<dbReference type="OrthoDB" id="5413827at2759"/>
<organism evidence="2 3">
    <name type="scientific">Byssothecium circinans</name>
    <dbReference type="NCBI Taxonomy" id="147558"/>
    <lineage>
        <taxon>Eukaryota</taxon>
        <taxon>Fungi</taxon>
        <taxon>Dikarya</taxon>
        <taxon>Ascomycota</taxon>
        <taxon>Pezizomycotina</taxon>
        <taxon>Dothideomycetes</taxon>
        <taxon>Pleosporomycetidae</taxon>
        <taxon>Pleosporales</taxon>
        <taxon>Massarineae</taxon>
        <taxon>Massarinaceae</taxon>
        <taxon>Byssothecium</taxon>
    </lineage>
</organism>
<dbReference type="EMBL" id="ML976986">
    <property type="protein sequence ID" value="KAF1958691.1"/>
    <property type="molecule type" value="Genomic_DNA"/>
</dbReference>
<feature type="compositionally biased region" description="Polar residues" evidence="1">
    <location>
        <begin position="85"/>
        <end position="94"/>
    </location>
</feature>
<name>A0A6A5U179_9PLEO</name>
<evidence type="ECO:0000313" key="3">
    <source>
        <dbReference type="Proteomes" id="UP000800035"/>
    </source>
</evidence>
<accession>A0A6A5U179</accession>
<feature type="region of interest" description="Disordered" evidence="1">
    <location>
        <begin position="1"/>
        <end position="105"/>
    </location>
</feature>
<evidence type="ECO:0000313" key="2">
    <source>
        <dbReference type="EMBL" id="KAF1958691.1"/>
    </source>
</evidence>
<proteinExistence type="predicted"/>
<dbReference type="AlphaFoldDB" id="A0A6A5U179"/>
<feature type="compositionally biased region" description="Basic and acidic residues" evidence="1">
    <location>
        <begin position="73"/>
        <end position="84"/>
    </location>
</feature>
<gene>
    <name evidence="2" type="ORF">CC80DRAFT_17473</name>
</gene>
<feature type="compositionally biased region" description="Polar residues" evidence="1">
    <location>
        <begin position="36"/>
        <end position="45"/>
    </location>
</feature>
<dbReference type="Proteomes" id="UP000800035">
    <property type="component" value="Unassembled WGS sequence"/>
</dbReference>
<dbReference type="PANTHER" id="PTHR38790">
    <property type="entry name" value="2EXR DOMAIN-CONTAINING PROTEIN-RELATED"/>
    <property type="match status" value="1"/>
</dbReference>
<evidence type="ECO:0000256" key="1">
    <source>
        <dbReference type="SAM" id="MobiDB-lite"/>
    </source>
</evidence>
<keyword evidence="3" id="KW-1185">Reference proteome</keyword>
<sequence>MGKRVYSRFTNKKSIPSEPSNQKQRKYNVDTPKAPSHQTPSSENTARSKRRSKHFNGPVSLPFDIMDMEEAATPDHKQPRRESSDLSSQQSNKMDVNEAPADGASLSEAEKIRVAKLASRAFNRREYRDFLKPAPVETVDGNIINATSRQATLWSQNQAQSCLLTLPYNVRMRIYKLLFGNKTIVIDFQTYHLEGNMDNETAARVRPIFKYTRTALDYSSSRPVRRLPKNMQSAGITLLNRVCRQLWIETNDQPFIDNRVAFTSHNIMFNYIFMEKRLKSHQLAAITIIYVAEFLPGLAVLRMMPNLKRVELGGAGAHEDGLYWVERYGENPTLRKAATYLQRGYNGPRSGIPGGDIF</sequence>